<evidence type="ECO:0000256" key="3">
    <source>
        <dbReference type="ARBA" id="ARBA00022801"/>
    </source>
</evidence>
<keyword evidence="3" id="KW-0378">Hydrolase</keyword>
<keyword evidence="4" id="KW-0862">Zinc</keyword>
<feature type="domain" description="JAB" evidence="6">
    <location>
        <begin position="23"/>
        <end position="93"/>
    </location>
</feature>
<sequence length="242" mass="26572">MLGLRETNTATVLATLPAGANRDAGQEHVRFNTEAQALASRIVRQDDRRLTLLGVVHTHPGTLRHPSGGDLRGDREWVKRLRGRQGIFAIGTVDDETHEATVGEHPRPHVQKLKDLRFDWYSLTHGEASYQNLPVELTIGPDVAQLLRGVWPIIEAHAGRLDRLARQQANVRFAVTTDDEQPGLAVSVPLAEPGQSIRLLVHEKSVRFFYAAGGEVFQADLPAGAEPDQGVYLLLAELAARG</sequence>
<proteinExistence type="predicted"/>
<dbReference type="KEGG" id="lrs:PX52LOC_04255"/>
<name>A0A5C1AHY4_9BACT</name>
<dbReference type="Pfam" id="PF14464">
    <property type="entry name" value="Prok-JAB"/>
    <property type="match status" value="1"/>
</dbReference>
<keyword evidence="8" id="KW-1185">Reference proteome</keyword>
<dbReference type="InterPro" id="IPR028090">
    <property type="entry name" value="JAB_dom_prok"/>
</dbReference>
<evidence type="ECO:0000256" key="4">
    <source>
        <dbReference type="ARBA" id="ARBA00022833"/>
    </source>
</evidence>
<dbReference type="SUPFAM" id="SSF102712">
    <property type="entry name" value="JAB1/MPN domain"/>
    <property type="match status" value="1"/>
</dbReference>
<gene>
    <name evidence="7" type="ORF">PX52LOC_04255</name>
</gene>
<evidence type="ECO:0000256" key="5">
    <source>
        <dbReference type="ARBA" id="ARBA00023049"/>
    </source>
</evidence>
<organism evidence="7 8">
    <name type="scientific">Limnoglobus roseus</name>
    <dbReference type="NCBI Taxonomy" id="2598579"/>
    <lineage>
        <taxon>Bacteria</taxon>
        <taxon>Pseudomonadati</taxon>
        <taxon>Planctomycetota</taxon>
        <taxon>Planctomycetia</taxon>
        <taxon>Gemmatales</taxon>
        <taxon>Gemmataceae</taxon>
        <taxon>Limnoglobus</taxon>
    </lineage>
</organism>
<evidence type="ECO:0000259" key="6">
    <source>
        <dbReference type="Pfam" id="PF14464"/>
    </source>
</evidence>
<dbReference type="EMBL" id="CP042425">
    <property type="protein sequence ID" value="QEL17272.1"/>
    <property type="molecule type" value="Genomic_DNA"/>
</dbReference>
<dbReference type="GO" id="GO:0006508">
    <property type="term" value="P:proteolysis"/>
    <property type="evidence" value="ECO:0007669"/>
    <property type="project" value="UniProtKB-KW"/>
</dbReference>
<evidence type="ECO:0000256" key="1">
    <source>
        <dbReference type="ARBA" id="ARBA00022670"/>
    </source>
</evidence>
<keyword evidence="5" id="KW-0482">Metalloprotease</keyword>
<dbReference type="AlphaFoldDB" id="A0A5C1AHY4"/>
<evidence type="ECO:0000256" key="2">
    <source>
        <dbReference type="ARBA" id="ARBA00022723"/>
    </source>
</evidence>
<keyword evidence="2" id="KW-0479">Metal-binding</keyword>
<dbReference type="GO" id="GO:0008237">
    <property type="term" value="F:metallopeptidase activity"/>
    <property type="evidence" value="ECO:0007669"/>
    <property type="project" value="UniProtKB-KW"/>
</dbReference>
<accession>A0A5C1AHY4</accession>
<dbReference type="Proteomes" id="UP000324974">
    <property type="component" value="Chromosome"/>
</dbReference>
<protein>
    <recommendedName>
        <fullName evidence="6">JAB domain-containing protein</fullName>
    </recommendedName>
</protein>
<reference evidence="8" key="1">
    <citation type="submission" date="2019-08" db="EMBL/GenBank/DDBJ databases">
        <title>Limnoglobus roseus gen. nov., sp. nov., a novel freshwater planctomycete with a giant genome from the family Gemmataceae.</title>
        <authorList>
            <person name="Kulichevskaya I.S."/>
            <person name="Naumoff D.G."/>
            <person name="Miroshnikov K."/>
            <person name="Ivanova A."/>
            <person name="Philippov D.A."/>
            <person name="Hakobyan A."/>
            <person name="Rijpstra I.C."/>
            <person name="Sinninghe Damste J.S."/>
            <person name="Liesack W."/>
            <person name="Dedysh S.N."/>
        </authorList>
    </citation>
    <scope>NUCLEOTIDE SEQUENCE [LARGE SCALE GENOMIC DNA]</scope>
    <source>
        <strain evidence="8">PX52</strain>
    </source>
</reference>
<evidence type="ECO:0000313" key="8">
    <source>
        <dbReference type="Proteomes" id="UP000324974"/>
    </source>
</evidence>
<dbReference type="GO" id="GO:0046872">
    <property type="term" value="F:metal ion binding"/>
    <property type="evidence" value="ECO:0007669"/>
    <property type="project" value="UniProtKB-KW"/>
</dbReference>
<dbReference type="Gene3D" id="3.40.140.10">
    <property type="entry name" value="Cytidine Deaminase, domain 2"/>
    <property type="match status" value="1"/>
</dbReference>
<keyword evidence="1" id="KW-0645">Protease</keyword>
<evidence type="ECO:0000313" key="7">
    <source>
        <dbReference type="EMBL" id="QEL17272.1"/>
    </source>
</evidence>